<organism evidence="1 2">
    <name type="scientific">Serratia fonticola</name>
    <dbReference type="NCBI Taxonomy" id="47917"/>
    <lineage>
        <taxon>Bacteria</taxon>
        <taxon>Pseudomonadati</taxon>
        <taxon>Pseudomonadota</taxon>
        <taxon>Gammaproteobacteria</taxon>
        <taxon>Enterobacterales</taxon>
        <taxon>Yersiniaceae</taxon>
        <taxon>Serratia</taxon>
    </lineage>
</organism>
<sequence>MTIEFKPGTKFKWNSSNEQSTVTSRATNEFGDTVVFYNVPYFRRIGTEVDLNAHLASGEISLM</sequence>
<name>A0AAW3WRR9_SERFO</name>
<evidence type="ECO:0000313" key="2">
    <source>
        <dbReference type="Proteomes" id="UP000659084"/>
    </source>
</evidence>
<dbReference type="Proteomes" id="UP000659084">
    <property type="component" value="Unassembled WGS sequence"/>
</dbReference>
<gene>
    <name evidence="1" type="ORF">H8J20_14860</name>
</gene>
<dbReference type="RefSeq" id="WP_179252970.1">
    <property type="nucleotide sequence ID" value="NZ_JACBIV010000012.1"/>
</dbReference>
<evidence type="ECO:0000313" key="1">
    <source>
        <dbReference type="EMBL" id="MBC3213429.1"/>
    </source>
</evidence>
<dbReference type="AlphaFoldDB" id="A0AAW3WRR9"/>
<accession>A0AAW3WRR9</accession>
<proteinExistence type="predicted"/>
<dbReference type="EMBL" id="JACNYO010000014">
    <property type="protein sequence ID" value="MBC3213429.1"/>
    <property type="molecule type" value="Genomic_DNA"/>
</dbReference>
<protein>
    <submittedName>
        <fullName evidence="1">Uncharacterized protein</fullName>
    </submittedName>
</protein>
<reference evidence="1" key="1">
    <citation type="submission" date="2020-08" db="EMBL/GenBank/DDBJ databases">
        <title>Food and environmental bacterial isolates.</title>
        <authorList>
            <person name="Richter L."/>
            <person name="Du Plessis E.M."/>
            <person name="Duvenage S."/>
            <person name="Allam M."/>
            <person name="Korsten L."/>
        </authorList>
    </citation>
    <scope>NUCLEOTIDE SEQUENCE</scope>
    <source>
        <strain evidence="1">UPMP2127</strain>
    </source>
</reference>
<comment type="caution">
    <text evidence="1">The sequence shown here is derived from an EMBL/GenBank/DDBJ whole genome shotgun (WGS) entry which is preliminary data.</text>
</comment>